<organism evidence="2 3">
    <name type="scientific">Novosphingobium olei</name>
    <dbReference type="NCBI Taxonomy" id="2728851"/>
    <lineage>
        <taxon>Bacteria</taxon>
        <taxon>Pseudomonadati</taxon>
        <taxon>Pseudomonadota</taxon>
        <taxon>Alphaproteobacteria</taxon>
        <taxon>Sphingomonadales</taxon>
        <taxon>Sphingomonadaceae</taxon>
        <taxon>Novosphingobium</taxon>
    </lineage>
</organism>
<sequence>MSNVTLTIGGRNFTVSATDGEESHIEMLGRMIDERARRIGAQNQSEPRMLLFAALVMADELHEAHKAAPPPAAEPLPPAGPSPEVLARIDTIAARVEKLAMHLEHVGPAS</sequence>
<comment type="caution">
    <text evidence="2">The sequence shown here is derived from an EMBL/GenBank/DDBJ whole genome shotgun (WGS) entry which is preliminary data.</text>
</comment>
<dbReference type="RefSeq" id="WP_169492687.1">
    <property type="nucleotide sequence ID" value="NZ_AP029021.1"/>
</dbReference>
<feature type="compositionally biased region" description="Pro residues" evidence="1">
    <location>
        <begin position="68"/>
        <end position="81"/>
    </location>
</feature>
<name>A0A7Y0BN60_9SPHN</name>
<proteinExistence type="predicted"/>
<accession>A0A7Y0BN60</accession>
<dbReference type="Proteomes" id="UP000583556">
    <property type="component" value="Unassembled WGS sequence"/>
</dbReference>
<keyword evidence="3" id="KW-1185">Reference proteome</keyword>
<evidence type="ECO:0000256" key="1">
    <source>
        <dbReference type="SAM" id="MobiDB-lite"/>
    </source>
</evidence>
<dbReference type="InterPro" id="IPR036192">
    <property type="entry name" value="Cell_div_ZapA-like_sf"/>
</dbReference>
<dbReference type="GO" id="GO:0051301">
    <property type="term" value="P:cell division"/>
    <property type="evidence" value="ECO:0007669"/>
    <property type="project" value="UniProtKB-KW"/>
</dbReference>
<feature type="region of interest" description="Disordered" evidence="1">
    <location>
        <begin position="64"/>
        <end position="84"/>
    </location>
</feature>
<dbReference type="InterPro" id="IPR007838">
    <property type="entry name" value="Cell_div_ZapA-like"/>
</dbReference>
<dbReference type="SUPFAM" id="SSF102829">
    <property type="entry name" value="Cell division protein ZapA-like"/>
    <property type="match status" value="1"/>
</dbReference>
<evidence type="ECO:0000313" key="2">
    <source>
        <dbReference type="EMBL" id="NML93467.1"/>
    </source>
</evidence>
<evidence type="ECO:0000313" key="3">
    <source>
        <dbReference type="Proteomes" id="UP000583556"/>
    </source>
</evidence>
<keyword evidence="2" id="KW-0132">Cell division</keyword>
<dbReference type="EMBL" id="JABBGM010000002">
    <property type="protein sequence ID" value="NML93467.1"/>
    <property type="molecule type" value="Genomic_DNA"/>
</dbReference>
<reference evidence="2 3" key="1">
    <citation type="submission" date="2020-04" db="EMBL/GenBank/DDBJ databases">
        <title>Novosphingobium sp. TW-4 isolated from soil.</title>
        <authorList>
            <person name="Dahal R.H."/>
            <person name="Chaudhary D.K."/>
        </authorList>
    </citation>
    <scope>NUCLEOTIDE SEQUENCE [LARGE SCALE GENOMIC DNA]</scope>
    <source>
        <strain evidence="2 3">TW-4</strain>
    </source>
</reference>
<dbReference type="Pfam" id="PF05164">
    <property type="entry name" value="ZapA"/>
    <property type="match status" value="1"/>
</dbReference>
<protein>
    <submittedName>
        <fullName evidence="2">Cell division protein ZapA</fullName>
    </submittedName>
</protein>
<dbReference type="AlphaFoldDB" id="A0A7Y0BN60"/>
<gene>
    <name evidence="2" type="ORF">HHL27_07280</name>
</gene>
<keyword evidence="2" id="KW-0131">Cell cycle</keyword>